<feature type="site" description="Transition state stabilizer" evidence="9">
    <location>
        <position position="179"/>
    </location>
</feature>
<evidence type="ECO:0000256" key="9">
    <source>
        <dbReference type="HAMAP-Rule" id="MF_00020"/>
    </source>
</evidence>
<keyword evidence="2 9" id="KW-0963">Cytoplasm</keyword>
<name>A0ABT5N622_9BURK</name>
<dbReference type="RefSeq" id="WP_273953349.1">
    <property type="nucleotide sequence ID" value="NZ_JAQSIP010000010.1"/>
</dbReference>
<comment type="similarity">
    <text evidence="1 9 10">Belongs to the acetokinase family.</text>
</comment>
<dbReference type="EC" id="2.7.2.1" evidence="9"/>
<keyword evidence="3 9" id="KW-0808">Transferase</keyword>
<evidence type="ECO:0000256" key="3">
    <source>
        <dbReference type="ARBA" id="ARBA00022679"/>
    </source>
</evidence>
<evidence type="ECO:0000256" key="4">
    <source>
        <dbReference type="ARBA" id="ARBA00022723"/>
    </source>
</evidence>
<comment type="subcellular location">
    <subcellularLocation>
        <location evidence="9">Cytoplasm</location>
    </subcellularLocation>
</comment>
<dbReference type="Proteomes" id="UP001528673">
    <property type="component" value="Unassembled WGS sequence"/>
</dbReference>
<keyword evidence="7 9" id="KW-0067">ATP-binding</keyword>
<keyword evidence="8 9" id="KW-0460">Magnesium</keyword>
<dbReference type="PROSITE" id="PS01076">
    <property type="entry name" value="ACETATE_KINASE_2"/>
    <property type="match status" value="1"/>
</dbReference>
<sequence>MAAVMCINAGSTSLKFAVYHLGSELTLCCSGQVQDLLAHPTFEARGADGQALHPAGWTDPAPLDHAQALQQVLGWLQRQFPTLEITAAAHRMVHGGARFDAPVVLDEAVLDYLEGLCPLEPSHQPMNVGAARALMQAHPQWRQIACFDTAFHRHMPAVAQQYAVAPALQAAGLRHWGFHGISYEYLSQQLQQHWPQERRVVALHLGGGASACALLDGQSVDTSMGFGALSGLPMATRCGDVPVEGVLYLLHHQRFTLDALSDLLFKQSGLLGVSGLSSDLRVLEAHCASHAASRQAIDAFVYAVCKYVGAYAAVLGGLDALVFSAGIGEHSALVRAEVCQRLGWLGIELDDAANQHNAPCISAPSSRIAVRVIPTDEDGMMAVHARRLLMPDATPGQPRPAAASPPLAPPPSAAPQEAPHA</sequence>
<evidence type="ECO:0000256" key="10">
    <source>
        <dbReference type="RuleBase" id="RU003835"/>
    </source>
</evidence>
<dbReference type="PRINTS" id="PR00471">
    <property type="entry name" value="ACETATEKNASE"/>
</dbReference>
<dbReference type="SUPFAM" id="SSF53067">
    <property type="entry name" value="Actin-like ATPase domain"/>
    <property type="match status" value="2"/>
</dbReference>
<evidence type="ECO:0000256" key="1">
    <source>
        <dbReference type="ARBA" id="ARBA00008748"/>
    </source>
</evidence>
<evidence type="ECO:0000256" key="6">
    <source>
        <dbReference type="ARBA" id="ARBA00022777"/>
    </source>
</evidence>
<evidence type="ECO:0000313" key="13">
    <source>
        <dbReference type="Proteomes" id="UP001528673"/>
    </source>
</evidence>
<accession>A0ABT5N622</accession>
<evidence type="ECO:0000256" key="5">
    <source>
        <dbReference type="ARBA" id="ARBA00022741"/>
    </source>
</evidence>
<dbReference type="EMBL" id="JAQSIP010000010">
    <property type="protein sequence ID" value="MDD0840562.1"/>
    <property type="molecule type" value="Genomic_DNA"/>
</dbReference>
<comment type="subunit">
    <text evidence="9">Homodimer.</text>
</comment>
<gene>
    <name evidence="9" type="primary">ackA</name>
    <name evidence="12" type="ORF">PSQ40_18425</name>
</gene>
<keyword evidence="5 9" id="KW-0547">Nucleotide-binding</keyword>
<dbReference type="PROSITE" id="PS01075">
    <property type="entry name" value="ACETATE_KINASE_1"/>
    <property type="match status" value="1"/>
</dbReference>
<evidence type="ECO:0000256" key="7">
    <source>
        <dbReference type="ARBA" id="ARBA00022840"/>
    </source>
</evidence>
<feature type="binding site" evidence="9">
    <location>
        <position position="377"/>
    </location>
    <ligand>
        <name>Mg(2+)</name>
        <dbReference type="ChEBI" id="CHEBI:18420"/>
    </ligand>
</feature>
<dbReference type="InterPro" id="IPR023865">
    <property type="entry name" value="Aliphatic_acid_kinase_CS"/>
</dbReference>
<feature type="binding site" evidence="9">
    <location>
        <position position="8"/>
    </location>
    <ligand>
        <name>Mg(2+)</name>
        <dbReference type="ChEBI" id="CHEBI:18420"/>
    </ligand>
</feature>
<dbReference type="PANTHER" id="PTHR21060">
    <property type="entry name" value="ACETATE KINASE"/>
    <property type="match status" value="1"/>
</dbReference>
<dbReference type="Pfam" id="PF00871">
    <property type="entry name" value="Acetate_kinase"/>
    <property type="match status" value="1"/>
</dbReference>
<comment type="pathway">
    <text evidence="9">Metabolic intermediate biosynthesis; acetyl-CoA biosynthesis; acetyl-CoA from acetate: step 1/2.</text>
</comment>
<feature type="site" description="Transition state stabilizer" evidence="9">
    <location>
        <position position="237"/>
    </location>
</feature>
<keyword evidence="4 9" id="KW-0479">Metal-binding</keyword>
<feature type="binding site" evidence="9">
    <location>
        <begin position="279"/>
        <end position="281"/>
    </location>
    <ligand>
        <name>ATP</name>
        <dbReference type="ChEBI" id="CHEBI:30616"/>
    </ligand>
</feature>
<feature type="region of interest" description="Disordered" evidence="11">
    <location>
        <begin position="391"/>
        <end position="421"/>
    </location>
</feature>
<feature type="binding site" evidence="9">
    <location>
        <begin position="204"/>
        <end position="208"/>
    </location>
    <ligand>
        <name>ATP</name>
        <dbReference type="ChEBI" id="CHEBI:30616"/>
    </ligand>
</feature>
<reference evidence="12 13" key="1">
    <citation type="submission" date="2023-02" db="EMBL/GenBank/DDBJ databases">
        <title>Bacterial whole genomic sequence of Curvibacter sp. HBC61.</title>
        <authorList>
            <person name="Le V."/>
            <person name="Ko S.-R."/>
            <person name="Ahn C.-Y."/>
            <person name="Oh H.-M."/>
        </authorList>
    </citation>
    <scope>NUCLEOTIDE SEQUENCE [LARGE SCALE GENOMIC DNA]</scope>
    <source>
        <strain evidence="12 13">HBC61</strain>
    </source>
</reference>
<dbReference type="PANTHER" id="PTHR21060:SF21">
    <property type="entry name" value="ACETATE KINASE"/>
    <property type="match status" value="1"/>
</dbReference>
<feature type="binding site" evidence="9">
    <location>
        <position position="91"/>
    </location>
    <ligand>
        <name>substrate</name>
    </ligand>
</feature>
<comment type="function">
    <text evidence="9">Catalyzes the formation of acetyl phosphate from acetate and ATP. Can also catalyze the reverse reaction.</text>
</comment>
<feature type="binding site" evidence="9">
    <location>
        <begin position="326"/>
        <end position="330"/>
    </location>
    <ligand>
        <name>ATP</name>
        <dbReference type="ChEBI" id="CHEBI:30616"/>
    </ligand>
</feature>
<dbReference type="Gene3D" id="3.30.420.40">
    <property type="match status" value="2"/>
</dbReference>
<evidence type="ECO:0000256" key="11">
    <source>
        <dbReference type="SAM" id="MobiDB-lite"/>
    </source>
</evidence>
<evidence type="ECO:0000256" key="2">
    <source>
        <dbReference type="ARBA" id="ARBA00022490"/>
    </source>
</evidence>
<comment type="catalytic activity">
    <reaction evidence="9">
        <text>acetate + ATP = acetyl phosphate + ADP</text>
        <dbReference type="Rhea" id="RHEA:11352"/>
        <dbReference type="ChEBI" id="CHEBI:22191"/>
        <dbReference type="ChEBI" id="CHEBI:30089"/>
        <dbReference type="ChEBI" id="CHEBI:30616"/>
        <dbReference type="ChEBI" id="CHEBI:456216"/>
        <dbReference type="EC" id="2.7.2.1"/>
    </reaction>
</comment>
<evidence type="ECO:0000256" key="8">
    <source>
        <dbReference type="ARBA" id="ARBA00022842"/>
    </source>
</evidence>
<dbReference type="HAMAP" id="MF_00020">
    <property type="entry name" value="Acetate_kinase"/>
    <property type="match status" value="1"/>
</dbReference>
<comment type="caution">
    <text evidence="12">The sequence shown here is derived from an EMBL/GenBank/DDBJ whole genome shotgun (WGS) entry which is preliminary data.</text>
</comment>
<dbReference type="NCBIfam" id="TIGR00016">
    <property type="entry name" value="ackA"/>
    <property type="match status" value="1"/>
</dbReference>
<keyword evidence="13" id="KW-1185">Reference proteome</keyword>
<comment type="cofactor">
    <cofactor evidence="9">
        <name>Mg(2+)</name>
        <dbReference type="ChEBI" id="CHEBI:18420"/>
    </cofactor>
    <cofactor evidence="9">
        <name>Mn(2+)</name>
        <dbReference type="ChEBI" id="CHEBI:29035"/>
    </cofactor>
    <text evidence="9">Mg(2+). Can also accept Mn(2+).</text>
</comment>
<protein>
    <recommendedName>
        <fullName evidence="9">Acetate kinase</fullName>
        <ecNumber evidence="9">2.7.2.1</ecNumber>
    </recommendedName>
    <alternativeName>
        <fullName evidence="9">Acetokinase</fullName>
    </alternativeName>
</protein>
<dbReference type="InterPro" id="IPR004372">
    <property type="entry name" value="Ac/propionate_kinase"/>
</dbReference>
<keyword evidence="6 9" id="KW-0418">Kinase</keyword>
<dbReference type="InterPro" id="IPR043129">
    <property type="entry name" value="ATPase_NBD"/>
</dbReference>
<proteinExistence type="inferred from homology"/>
<dbReference type="PIRSF" id="PIRSF000722">
    <property type="entry name" value="Acetate_prop_kin"/>
    <property type="match status" value="1"/>
</dbReference>
<feature type="active site" description="Proton donor/acceptor" evidence="9">
    <location>
        <position position="148"/>
    </location>
</feature>
<feature type="binding site" evidence="9">
    <location>
        <position position="15"/>
    </location>
    <ligand>
        <name>ATP</name>
        <dbReference type="ChEBI" id="CHEBI:30616"/>
    </ligand>
</feature>
<evidence type="ECO:0000313" key="12">
    <source>
        <dbReference type="EMBL" id="MDD0840562.1"/>
    </source>
</evidence>
<dbReference type="InterPro" id="IPR000890">
    <property type="entry name" value="Aliphatic_acid_kin_short-chain"/>
</dbReference>
<organism evidence="12 13">
    <name type="scientific">Curvibacter cyanobacteriorum</name>
    <dbReference type="NCBI Taxonomy" id="3026422"/>
    <lineage>
        <taxon>Bacteria</taxon>
        <taxon>Pseudomonadati</taxon>
        <taxon>Pseudomonadota</taxon>
        <taxon>Betaproteobacteria</taxon>
        <taxon>Burkholderiales</taxon>
        <taxon>Comamonadaceae</taxon>
        <taxon>Curvibacter</taxon>
    </lineage>
</organism>
<dbReference type="GO" id="GO:0008776">
    <property type="term" value="F:acetate kinase activity"/>
    <property type="evidence" value="ECO:0007669"/>
    <property type="project" value="UniProtKB-EC"/>
</dbReference>